<gene>
    <name evidence="3" type="ORF">X975_19086</name>
</gene>
<dbReference type="PANTHER" id="PTHR11177">
    <property type="entry name" value="CHITINASE"/>
    <property type="match status" value="1"/>
</dbReference>
<dbReference type="SUPFAM" id="SSF54556">
    <property type="entry name" value="Chitinase insertion domain"/>
    <property type="match status" value="1"/>
</dbReference>
<evidence type="ECO:0000256" key="1">
    <source>
        <dbReference type="ARBA" id="ARBA00023157"/>
    </source>
</evidence>
<dbReference type="PROSITE" id="PS51910">
    <property type="entry name" value="GH18_2"/>
    <property type="match status" value="1"/>
</dbReference>
<proteinExistence type="predicted"/>
<dbReference type="Proteomes" id="UP000054359">
    <property type="component" value="Unassembled WGS sequence"/>
</dbReference>
<dbReference type="GO" id="GO:0005975">
    <property type="term" value="P:carbohydrate metabolic process"/>
    <property type="evidence" value="ECO:0007669"/>
    <property type="project" value="InterPro"/>
</dbReference>
<dbReference type="AlphaFoldDB" id="A0A087UKJ5"/>
<feature type="non-terminal residue" evidence="3">
    <location>
        <position position="247"/>
    </location>
</feature>
<dbReference type="EMBL" id="KK120260">
    <property type="protein sequence ID" value="KFM77884.1"/>
    <property type="molecule type" value="Genomic_DNA"/>
</dbReference>
<dbReference type="GO" id="GO:0006032">
    <property type="term" value="P:chitin catabolic process"/>
    <property type="evidence" value="ECO:0007669"/>
    <property type="project" value="TreeGrafter"/>
</dbReference>
<dbReference type="STRING" id="407821.A0A087UKJ5"/>
<sequence length="247" mass="27491">MTYDFHGSWEKKTGHHAQFYQSPRDLNPSLNFDSAVNHWLNLGANSSKLVLGIPSYGRTYTLADKKINGFNAPALGPGKPGLETAEGGINGFSEICQDNSWILFPNDLIGSYSVKGDQWVSYDTPKMAVLKSRYIRDSGLGGAAYRFFHTDDYQGKCFGMSFPILRSIQYGLGVNDEKDFETSEDDTKTFLGKMQLAILIDENRSVVIKEENKYADVSDSDINLKLTETVRTDSGQEEVKELKVNAG</sequence>
<dbReference type="InterPro" id="IPR017853">
    <property type="entry name" value="GH"/>
</dbReference>
<dbReference type="OrthoDB" id="6473966at2759"/>
<dbReference type="InterPro" id="IPR050314">
    <property type="entry name" value="Glycosyl_Hydrlase_18"/>
</dbReference>
<dbReference type="Pfam" id="PF00704">
    <property type="entry name" value="Glyco_hydro_18"/>
    <property type="match status" value="1"/>
</dbReference>
<name>A0A087UKJ5_STEMI</name>
<dbReference type="SUPFAM" id="SSF51445">
    <property type="entry name" value="(Trans)glycosidases"/>
    <property type="match status" value="1"/>
</dbReference>
<protein>
    <submittedName>
        <fullName evidence="3">Putative chitinase 3</fullName>
    </submittedName>
</protein>
<reference evidence="3 4" key="1">
    <citation type="submission" date="2013-11" db="EMBL/GenBank/DDBJ databases">
        <title>Genome sequencing of Stegodyphus mimosarum.</title>
        <authorList>
            <person name="Bechsgaard J."/>
        </authorList>
    </citation>
    <scope>NUCLEOTIDE SEQUENCE [LARGE SCALE GENOMIC DNA]</scope>
</reference>
<keyword evidence="4" id="KW-1185">Reference proteome</keyword>
<dbReference type="FunFam" id="3.10.50.10:FF:000001">
    <property type="entry name" value="Chitinase 3-like 1"/>
    <property type="match status" value="1"/>
</dbReference>
<dbReference type="PANTHER" id="PTHR11177:SF360">
    <property type="entry name" value="CHITINASE 4-RELATED"/>
    <property type="match status" value="1"/>
</dbReference>
<dbReference type="Gene3D" id="3.10.50.10">
    <property type="match status" value="1"/>
</dbReference>
<dbReference type="GO" id="GO:0005576">
    <property type="term" value="C:extracellular region"/>
    <property type="evidence" value="ECO:0007669"/>
    <property type="project" value="TreeGrafter"/>
</dbReference>
<organism evidence="3 4">
    <name type="scientific">Stegodyphus mimosarum</name>
    <name type="common">African social velvet spider</name>
    <dbReference type="NCBI Taxonomy" id="407821"/>
    <lineage>
        <taxon>Eukaryota</taxon>
        <taxon>Metazoa</taxon>
        <taxon>Ecdysozoa</taxon>
        <taxon>Arthropoda</taxon>
        <taxon>Chelicerata</taxon>
        <taxon>Arachnida</taxon>
        <taxon>Araneae</taxon>
        <taxon>Araneomorphae</taxon>
        <taxon>Entelegynae</taxon>
        <taxon>Eresoidea</taxon>
        <taxon>Eresidae</taxon>
        <taxon>Stegodyphus</taxon>
    </lineage>
</organism>
<accession>A0A087UKJ5</accession>
<evidence type="ECO:0000259" key="2">
    <source>
        <dbReference type="PROSITE" id="PS51910"/>
    </source>
</evidence>
<evidence type="ECO:0000313" key="3">
    <source>
        <dbReference type="EMBL" id="KFM77884.1"/>
    </source>
</evidence>
<dbReference type="InterPro" id="IPR029070">
    <property type="entry name" value="Chitinase_insertion_sf"/>
</dbReference>
<dbReference type="GO" id="GO:0008061">
    <property type="term" value="F:chitin binding"/>
    <property type="evidence" value="ECO:0007669"/>
    <property type="project" value="TreeGrafter"/>
</dbReference>
<feature type="domain" description="GH18" evidence="2">
    <location>
        <begin position="1"/>
        <end position="175"/>
    </location>
</feature>
<dbReference type="Gene3D" id="3.20.20.80">
    <property type="entry name" value="Glycosidases"/>
    <property type="match status" value="1"/>
</dbReference>
<evidence type="ECO:0000313" key="4">
    <source>
        <dbReference type="Proteomes" id="UP000054359"/>
    </source>
</evidence>
<keyword evidence="1" id="KW-1015">Disulfide bond</keyword>
<dbReference type="GO" id="GO:0004568">
    <property type="term" value="F:chitinase activity"/>
    <property type="evidence" value="ECO:0007669"/>
    <property type="project" value="TreeGrafter"/>
</dbReference>
<dbReference type="InterPro" id="IPR001223">
    <property type="entry name" value="Glyco_hydro18_cat"/>
</dbReference>